<feature type="binding site" evidence="2">
    <location>
        <position position="341"/>
    </location>
    <ligand>
        <name>FAD</name>
        <dbReference type="ChEBI" id="CHEBI:57692"/>
    </ligand>
</feature>
<dbReference type="PANTHER" id="PTHR43747">
    <property type="entry name" value="FAD-BINDING PROTEIN"/>
    <property type="match status" value="1"/>
</dbReference>
<dbReference type="AlphaFoldDB" id="A0A2U0S9C7"/>
<comment type="caution">
    <text evidence="3">The sequence shown here is derived from an EMBL/GenBank/DDBJ whole genome shotgun (WGS) entry which is preliminary data.</text>
</comment>
<dbReference type="EMBL" id="QENQ01000001">
    <property type="protein sequence ID" value="PVX27940.1"/>
    <property type="molecule type" value="Genomic_DNA"/>
</dbReference>
<keyword evidence="2" id="KW-0285">Flavoprotein</keyword>
<reference evidence="3 4" key="1">
    <citation type="submission" date="2018-05" db="EMBL/GenBank/DDBJ databases">
        <title>Description of Sphingomonas pokkalii sp nov, isolated from the rhizosphere of saline tolerant pokkali rice and its draft genome analysis.</title>
        <authorList>
            <person name="Menon R."/>
            <person name="Kumari S."/>
            <person name="Rameshkumar N."/>
        </authorList>
    </citation>
    <scope>NUCLEOTIDE SEQUENCE [LARGE SCALE GENOMIC DNA]</scope>
    <source>
        <strain evidence="3 4">L3B27</strain>
    </source>
</reference>
<keyword evidence="4" id="KW-1185">Reference proteome</keyword>
<dbReference type="Gene3D" id="3.50.50.60">
    <property type="entry name" value="FAD/NAD(P)-binding domain"/>
    <property type="match status" value="1"/>
</dbReference>
<feature type="binding site" evidence="2">
    <location>
        <position position="79"/>
    </location>
    <ligand>
        <name>7-chloro-L-tryptophan</name>
        <dbReference type="ChEBI" id="CHEBI:58713"/>
    </ligand>
</feature>
<dbReference type="GO" id="GO:0000166">
    <property type="term" value="F:nucleotide binding"/>
    <property type="evidence" value="ECO:0007669"/>
    <property type="project" value="UniProtKB-KW"/>
</dbReference>
<organism evidence="3 4">
    <name type="scientific">Sphingomonas pokkalii</name>
    <dbReference type="NCBI Taxonomy" id="2175090"/>
    <lineage>
        <taxon>Bacteria</taxon>
        <taxon>Pseudomonadati</taxon>
        <taxon>Pseudomonadota</taxon>
        <taxon>Alphaproteobacteria</taxon>
        <taxon>Sphingomonadales</taxon>
        <taxon>Sphingomonadaceae</taxon>
        <taxon>Sphingomonas</taxon>
    </lineage>
</organism>
<dbReference type="PANTHER" id="PTHR43747:SF4">
    <property type="entry name" value="FLAVIN-DEPENDENT TRYPTOPHAN HALOGENASE"/>
    <property type="match status" value="1"/>
</dbReference>
<sequence length="497" mass="54738">MAEQKQFRVVIAGGGTAGWVAAAALVRHLGASLDITLVESDAIGTVGVGESTIPTARSFHALLGIREPVFMRETNASFKLGISFENWLREGVRYFHPFGTVGRSLPLADFQHFWLEAKTRGFGGEYGDYSLETQAALANRFATADPAPLGYAYHLDATAYAVFLRGLAEPAGVRRVEGQITAVERDGESGNIAALLLENGERLAGDLFIDCTGFRALLIEGALETGYDDWRHWLPTDRAFAVQSETTEPPVPYTRAIAHGAGWRWRIPLQHRMGNGFVFASDYLDDDAAREQLLAAVPGRALFDPRLIRFTTGMRKKSWNHNCVALGLASGFIEPLESTSIHLVMIAVTRLLQNFPRRHDMAAAAQRFNAQARAEAEHIRDFIILHYKRNDRPEPFWRDHAARAVPDSLAARIALFEEGANAYQSGDDLFRVDSWNAVMLGQGVVPRAHHPMPGEIPSADLERALGDLRAGIAAQLAKLPTHEAFLQRYCGRESIAA</sequence>
<dbReference type="InterPro" id="IPR050816">
    <property type="entry name" value="Flavin-dep_Halogenase_NPB"/>
</dbReference>
<keyword evidence="2" id="KW-0274">FAD</keyword>
<dbReference type="RefSeq" id="WP_116467396.1">
    <property type="nucleotide sequence ID" value="NZ_QENQ01000001.1"/>
</dbReference>
<evidence type="ECO:0000313" key="4">
    <source>
        <dbReference type="Proteomes" id="UP000245890"/>
    </source>
</evidence>
<dbReference type="InterPro" id="IPR033856">
    <property type="entry name" value="Trp_halogen"/>
</dbReference>
<proteinExistence type="predicted"/>
<dbReference type="SUPFAM" id="SSF51905">
    <property type="entry name" value="FAD/NAD(P)-binding domain"/>
    <property type="match status" value="1"/>
</dbReference>
<gene>
    <name evidence="3" type="ORF">DD559_00070</name>
</gene>
<feature type="active site" evidence="1">
    <location>
        <position position="79"/>
    </location>
</feature>
<evidence type="ECO:0000256" key="1">
    <source>
        <dbReference type="PIRSR" id="PIRSR011396-1"/>
    </source>
</evidence>
<dbReference type="OrthoDB" id="462203at2"/>
<evidence type="ECO:0000313" key="3">
    <source>
        <dbReference type="EMBL" id="PVX27940.1"/>
    </source>
</evidence>
<dbReference type="GO" id="GO:0004497">
    <property type="term" value="F:monooxygenase activity"/>
    <property type="evidence" value="ECO:0007669"/>
    <property type="project" value="InterPro"/>
</dbReference>
<dbReference type="Pfam" id="PF04820">
    <property type="entry name" value="Trp_halogenase"/>
    <property type="match status" value="1"/>
</dbReference>
<accession>A0A2U0S9C7</accession>
<dbReference type="InterPro" id="IPR006905">
    <property type="entry name" value="Flavin_halogenase"/>
</dbReference>
<feature type="binding site" evidence="2">
    <location>
        <position position="337"/>
    </location>
    <ligand>
        <name>FAD</name>
        <dbReference type="ChEBI" id="CHEBI:57692"/>
    </ligand>
</feature>
<dbReference type="InterPro" id="IPR036188">
    <property type="entry name" value="FAD/NAD-bd_sf"/>
</dbReference>
<keyword evidence="2" id="KW-0547">Nucleotide-binding</keyword>
<protein>
    <submittedName>
        <fullName evidence="3">Tryptophan halogenase</fullName>
    </submittedName>
</protein>
<feature type="binding site" evidence="2">
    <location>
        <begin position="14"/>
        <end position="17"/>
    </location>
    <ligand>
        <name>FAD</name>
        <dbReference type="ChEBI" id="CHEBI:57692"/>
    </ligand>
</feature>
<dbReference type="PIRSF" id="PIRSF011396">
    <property type="entry name" value="Trp_halogenase"/>
    <property type="match status" value="1"/>
</dbReference>
<evidence type="ECO:0000256" key="2">
    <source>
        <dbReference type="PIRSR" id="PIRSR011396-2"/>
    </source>
</evidence>
<dbReference type="Proteomes" id="UP000245890">
    <property type="component" value="Unassembled WGS sequence"/>
</dbReference>
<name>A0A2U0S9C7_9SPHN</name>
<feature type="binding site" evidence="2">
    <location>
        <position position="328"/>
    </location>
    <ligand>
        <name>FAD</name>
        <dbReference type="ChEBI" id="CHEBI:57692"/>
    </ligand>
</feature>